<evidence type="ECO:0000313" key="1">
    <source>
        <dbReference type="EMBL" id="KAD7477709.1"/>
    </source>
</evidence>
<keyword evidence="2" id="KW-1185">Reference proteome</keyword>
<gene>
    <name evidence="1" type="ORF">E3N88_00845</name>
</gene>
<comment type="caution">
    <text evidence="1">The sequence shown here is derived from an EMBL/GenBank/DDBJ whole genome shotgun (WGS) entry which is preliminary data.</text>
</comment>
<evidence type="ECO:0000313" key="2">
    <source>
        <dbReference type="Proteomes" id="UP000326396"/>
    </source>
</evidence>
<dbReference type="AlphaFoldDB" id="A0A5N6PZA9"/>
<proteinExistence type="predicted"/>
<accession>A0A5N6PZA9</accession>
<dbReference type="Proteomes" id="UP000326396">
    <property type="component" value="Linkage Group LG1"/>
</dbReference>
<organism evidence="1 2">
    <name type="scientific">Mikania micrantha</name>
    <name type="common">bitter vine</name>
    <dbReference type="NCBI Taxonomy" id="192012"/>
    <lineage>
        <taxon>Eukaryota</taxon>
        <taxon>Viridiplantae</taxon>
        <taxon>Streptophyta</taxon>
        <taxon>Embryophyta</taxon>
        <taxon>Tracheophyta</taxon>
        <taxon>Spermatophyta</taxon>
        <taxon>Magnoliopsida</taxon>
        <taxon>eudicotyledons</taxon>
        <taxon>Gunneridae</taxon>
        <taxon>Pentapetalae</taxon>
        <taxon>asterids</taxon>
        <taxon>campanulids</taxon>
        <taxon>Asterales</taxon>
        <taxon>Asteraceae</taxon>
        <taxon>Asteroideae</taxon>
        <taxon>Heliantheae alliance</taxon>
        <taxon>Eupatorieae</taxon>
        <taxon>Mikania</taxon>
    </lineage>
</organism>
<name>A0A5N6PZA9_9ASTR</name>
<sequence>MTALSEKGIDGNIGEDFRPDGSAETRWKIIYVIVDGFCVSHKRFCVNQTRGGRRTTDLCDREEVRCVQ</sequence>
<protein>
    <submittedName>
        <fullName evidence="1">Uncharacterized protein</fullName>
    </submittedName>
</protein>
<dbReference type="EMBL" id="SZYD01000001">
    <property type="protein sequence ID" value="KAD7477709.1"/>
    <property type="molecule type" value="Genomic_DNA"/>
</dbReference>
<reference evidence="1 2" key="1">
    <citation type="submission" date="2019-05" db="EMBL/GenBank/DDBJ databases">
        <title>Mikania micrantha, genome provides insights into the molecular mechanism of rapid growth.</title>
        <authorList>
            <person name="Liu B."/>
        </authorList>
    </citation>
    <scope>NUCLEOTIDE SEQUENCE [LARGE SCALE GENOMIC DNA]</scope>
    <source>
        <strain evidence="1">NLD-2019</strain>
        <tissue evidence="1">Leaf</tissue>
    </source>
</reference>